<sequence>MGSFTNRVRFLDVLVIILSIYLLFALLIVAFFKLPEEITTLLQIFDLMICAVFFLDFCIRFYHAEDKMKFMKWGWIDLVAYVKVE</sequence>
<evidence type="ECO:0000256" key="3">
    <source>
        <dbReference type="ARBA" id="ARBA00022989"/>
    </source>
</evidence>
<dbReference type="OrthoDB" id="9799090at2"/>
<dbReference type="RefSeq" id="WP_086501792.1">
    <property type="nucleotide sequence ID" value="NZ_MSSV01000011.1"/>
</dbReference>
<dbReference type="AlphaFoldDB" id="A0A2W7R3W2"/>
<dbReference type="Proteomes" id="UP000249115">
    <property type="component" value="Unassembled WGS sequence"/>
</dbReference>
<keyword evidence="6" id="KW-0813">Transport</keyword>
<evidence type="ECO:0000313" key="6">
    <source>
        <dbReference type="EMBL" id="PZX55518.1"/>
    </source>
</evidence>
<proteinExistence type="predicted"/>
<dbReference type="SUPFAM" id="SSF81324">
    <property type="entry name" value="Voltage-gated potassium channels"/>
    <property type="match status" value="1"/>
</dbReference>
<organism evidence="6 7">
    <name type="scientific">Algoriphagus ratkowskyi</name>
    <dbReference type="NCBI Taxonomy" id="57028"/>
    <lineage>
        <taxon>Bacteria</taxon>
        <taxon>Pseudomonadati</taxon>
        <taxon>Bacteroidota</taxon>
        <taxon>Cytophagia</taxon>
        <taxon>Cytophagales</taxon>
        <taxon>Cyclobacteriaceae</taxon>
        <taxon>Algoriphagus</taxon>
    </lineage>
</organism>
<keyword evidence="3 5" id="KW-1133">Transmembrane helix</keyword>
<accession>A0A2W7R3W2</accession>
<keyword evidence="6" id="KW-0406">Ion transport</keyword>
<name>A0A2W7R3W2_9BACT</name>
<evidence type="ECO:0000313" key="7">
    <source>
        <dbReference type="Proteomes" id="UP000249115"/>
    </source>
</evidence>
<keyword evidence="4 5" id="KW-0472">Membrane</keyword>
<keyword evidence="6" id="KW-0407">Ion channel</keyword>
<evidence type="ECO:0000256" key="5">
    <source>
        <dbReference type="SAM" id="Phobius"/>
    </source>
</evidence>
<gene>
    <name evidence="6" type="ORF">LV84_02657</name>
</gene>
<dbReference type="InterPro" id="IPR027359">
    <property type="entry name" value="Volt_channel_dom_sf"/>
</dbReference>
<evidence type="ECO:0000256" key="4">
    <source>
        <dbReference type="ARBA" id="ARBA00023136"/>
    </source>
</evidence>
<feature type="transmembrane region" description="Helical" evidence="5">
    <location>
        <begin position="12"/>
        <end position="32"/>
    </location>
</feature>
<dbReference type="Gene3D" id="1.20.120.350">
    <property type="entry name" value="Voltage-gated potassium channels. Chain C"/>
    <property type="match status" value="1"/>
</dbReference>
<evidence type="ECO:0000256" key="1">
    <source>
        <dbReference type="ARBA" id="ARBA00004141"/>
    </source>
</evidence>
<keyword evidence="2 5" id="KW-0812">Transmembrane</keyword>
<evidence type="ECO:0000256" key="2">
    <source>
        <dbReference type="ARBA" id="ARBA00022692"/>
    </source>
</evidence>
<feature type="transmembrane region" description="Helical" evidence="5">
    <location>
        <begin position="38"/>
        <end position="62"/>
    </location>
</feature>
<reference evidence="6 7" key="1">
    <citation type="submission" date="2018-06" db="EMBL/GenBank/DDBJ databases">
        <title>Genomic Encyclopedia of Archaeal and Bacterial Type Strains, Phase II (KMG-II): from individual species to whole genera.</title>
        <authorList>
            <person name="Goeker M."/>
        </authorList>
    </citation>
    <scope>NUCLEOTIDE SEQUENCE [LARGE SCALE GENOMIC DNA]</scope>
    <source>
        <strain evidence="6 7">DSM 22686</strain>
    </source>
</reference>
<dbReference type="GO" id="GO:0034220">
    <property type="term" value="P:monoatomic ion transmembrane transport"/>
    <property type="evidence" value="ECO:0007669"/>
    <property type="project" value="UniProtKB-KW"/>
</dbReference>
<comment type="subcellular location">
    <subcellularLocation>
        <location evidence="1">Membrane</location>
        <topology evidence="1">Multi-pass membrane protein</topology>
    </subcellularLocation>
</comment>
<comment type="caution">
    <text evidence="6">The sequence shown here is derived from an EMBL/GenBank/DDBJ whole genome shotgun (WGS) entry which is preliminary data.</text>
</comment>
<dbReference type="EMBL" id="QKZU01000009">
    <property type="protein sequence ID" value="PZX55518.1"/>
    <property type="molecule type" value="Genomic_DNA"/>
</dbReference>
<protein>
    <submittedName>
        <fullName evidence="6">Voltage-gated potassium channel</fullName>
    </submittedName>
</protein>
<dbReference type="GO" id="GO:0016020">
    <property type="term" value="C:membrane"/>
    <property type="evidence" value="ECO:0007669"/>
    <property type="project" value="UniProtKB-SubCell"/>
</dbReference>